<name>A0ABW1J924_9PSEU</name>
<organism evidence="5 6">
    <name type="scientific">Pseudonocardia hispaniensis</name>
    <dbReference type="NCBI Taxonomy" id="904933"/>
    <lineage>
        <taxon>Bacteria</taxon>
        <taxon>Bacillati</taxon>
        <taxon>Actinomycetota</taxon>
        <taxon>Actinomycetes</taxon>
        <taxon>Pseudonocardiales</taxon>
        <taxon>Pseudonocardiaceae</taxon>
        <taxon>Pseudonocardia</taxon>
    </lineage>
</organism>
<dbReference type="Proteomes" id="UP001596302">
    <property type="component" value="Unassembled WGS sequence"/>
</dbReference>
<evidence type="ECO:0000256" key="1">
    <source>
        <dbReference type="ARBA" id="ARBA00022603"/>
    </source>
</evidence>
<dbReference type="GO" id="GO:0008168">
    <property type="term" value="F:methyltransferase activity"/>
    <property type="evidence" value="ECO:0007669"/>
    <property type="project" value="UniProtKB-KW"/>
</dbReference>
<evidence type="ECO:0000256" key="3">
    <source>
        <dbReference type="ARBA" id="ARBA00022691"/>
    </source>
</evidence>
<dbReference type="Gene3D" id="3.40.50.150">
    <property type="entry name" value="Vaccinia Virus protein VP39"/>
    <property type="match status" value="1"/>
</dbReference>
<reference evidence="6" key="1">
    <citation type="journal article" date="2019" name="Int. J. Syst. Evol. Microbiol.">
        <title>The Global Catalogue of Microorganisms (GCM) 10K type strain sequencing project: providing services to taxonomists for standard genome sequencing and annotation.</title>
        <authorList>
            <consortium name="The Broad Institute Genomics Platform"/>
            <consortium name="The Broad Institute Genome Sequencing Center for Infectious Disease"/>
            <person name="Wu L."/>
            <person name="Ma J."/>
        </authorList>
    </citation>
    <scope>NUCLEOTIDE SEQUENCE [LARGE SCALE GENOMIC DNA]</scope>
    <source>
        <strain evidence="6">CCM 8391</strain>
    </source>
</reference>
<evidence type="ECO:0000313" key="6">
    <source>
        <dbReference type="Proteomes" id="UP001596302"/>
    </source>
</evidence>
<keyword evidence="3" id="KW-0949">S-adenosyl-L-methionine</keyword>
<evidence type="ECO:0000313" key="5">
    <source>
        <dbReference type="EMBL" id="MFC5997062.1"/>
    </source>
</evidence>
<dbReference type="SUPFAM" id="SSF53335">
    <property type="entry name" value="S-adenosyl-L-methionine-dependent methyltransferases"/>
    <property type="match status" value="1"/>
</dbReference>
<dbReference type="EMBL" id="JBHSQW010000044">
    <property type="protein sequence ID" value="MFC5997062.1"/>
    <property type="molecule type" value="Genomic_DNA"/>
</dbReference>
<sequence>MTCPIPIAESNVEQMRAWDGDEGRYWAEHAARFDAAIARHHRHLMEAAAIASTARVLDIGCGAGQTTRDAARRAGSGSALGVDLSSRMIAVARRCAEREGVVNAAFEQADAQVHPFPPRFFDLALSRTGAMFFGDPVAAFTNIARGVRPGGRLVLLAWQPAPRNEWIIALSTALAAGRDLPPPAPDAPGPFSLSEPERVHDLLTGTGFGEPRFTGVTEPMRFGSDVEDAFGFILGLLGWMLQGLDDGGRARALDALRTSLAAHHTEQGVQYDSAAWLIAADRT</sequence>
<gene>
    <name evidence="5" type="ORF">ACFQE5_22885</name>
</gene>
<evidence type="ECO:0000259" key="4">
    <source>
        <dbReference type="Pfam" id="PF13649"/>
    </source>
</evidence>
<comment type="caution">
    <text evidence="5">The sequence shown here is derived from an EMBL/GenBank/DDBJ whole genome shotgun (WGS) entry which is preliminary data.</text>
</comment>
<accession>A0ABW1J924</accession>
<protein>
    <submittedName>
        <fullName evidence="5">Class I SAM-dependent methyltransferase</fullName>
        <ecNumber evidence="5">2.1.1.-</ecNumber>
    </submittedName>
</protein>
<feature type="domain" description="Methyltransferase" evidence="4">
    <location>
        <begin position="56"/>
        <end position="151"/>
    </location>
</feature>
<dbReference type="InterPro" id="IPR029063">
    <property type="entry name" value="SAM-dependent_MTases_sf"/>
</dbReference>
<dbReference type="Pfam" id="PF13649">
    <property type="entry name" value="Methyltransf_25"/>
    <property type="match status" value="1"/>
</dbReference>
<dbReference type="RefSeq" id="WP_379587974.1">
    <property type="nucleotide sequence ID" value="NZ_JBHSQW010000044.1"/>
</dbReference>
<proteinExistence type="predicted"/>
<keyword evidence="1 5" id="KW-0489">Methyltransferase</keyword>
<dbReference type="PANTHER" id="PTHR43464:SF19">
    <property type="entry name" value="UBIQUINONE BIOSYNTHESIS O-METHYLTRANSFERASE, MITOCHONDRIAL"/>
    <property type="match status" value="1"/>
</dbReference>
<dbReference type="EC" id="2.1.1.-" evidence="5"/>
<dbReference type="CDD" id="cd02440">
    <property type="entry name" value="AdoMet_MTases"/>
    <property type="match status" value="1"/>
</dbReference>
<keyword evidence="2 5" id="KW-0808">Transferase</keyword>
<dbReference type="InterPro" id="IPR041698">
    <property type="entry name" value="Methyltransf_25"/>
</dbReference>
<dbReference type="GO" id="GO:0032259">
    <property type="term" value="P:methylation"/>
    <property type="evidence" value="ECO:0007669"/>
    <property type="project" value="UniProtKB-KW"/>
</dbReference>
<evidence type="ECO:0000256" key="2">
    <source>
        <dbReference type="ARBA" id="ARBA00022679"/>
    </source>
</evidence>
<dbReference type="PANTHER" id="PTHR43464">
    <property type="entry name" value="METHYLTRANSFERASE"/>
    <property type="match status" value="1"/>
</dbReference>
<keyword evidence="6" id="KW-1185">Reference proteome</keyword>